<dbReference type="AlphaFoldDB" id="A0AAN1EXS9"/>
<name>A0AAN1EXS9_LACCA</name>
<dbReference type="EMBL" id="CP017065">
    <property type="protein sequence ID" value="ARY90511.1"/>
    <property type="molecule type" value="Genomic_DNA"/>
</dbReference>
<accession>A0AAN1EXS9</accession>
<gene>
    <name evidence="1" type="ORF">BGL52_01535</name>
</gene>
<evidence type="ECO:0000313" key="2">
    <source>
        <dbReference type="Proteomes" id="UP000195609"/>
    </source>
</evidence>
<reference evidence="1 2" key="1">
    <citation type="journal article" date="2017" name="Front. Immunol.">
        <title>Complete Genome Sequence of Lactobacillus casei LC5, a Potential Probiotics for Atopic Dermatitis.</title>
        <authorList>
            <person name="Kang J."/>
            <person name="Chung W.H."/>
            <person name="Lim T.J."/>
            <person name="Whon T.W."/>
            <person name="Lim S."/>
            <person name="Nam Y.D."/>
        </authorList>
    </citation>
    <scope>NUCLEOTIDE SEQUENCE [LARGE SCALE GENOMIC DNA]</scope>
    <source>
        <strain evidence="1 2">LC5</strain>
    </source>
</reference>
<dbReference type="Proteomes" id="UP000195609">
    <property type="component" value="Chromosome"/>
</dbReference>
<organism evidence="1 2">
    <name type="scientific">Lacticaseibacillus casei</name>
    <name type="common">Lactobacillus casei</name>
    <dbReference type="NCBI Taxonomy" id="1582"/>
    <lineage>
        <taxon>Bacteria</taxon>
        <taxon>Bacillati</taxon>
        <taxon>Bacillota</taxon>
        <taxon>Bacilli</taxon>
        <taxon>Lactobacillales</taxon>
        <taxon>Lactobacillaceae</taxon>
        <taxon>Lacticaseibacillus</taxon>
    </lineage>
</organism>
<proteinExistence type="predicted"/>
<sequence>MQHDPRDDFAAGDAGFCPKITCFNRNEDDQLFSDCKYMQFCEKLVVFTLEITFLIQSNLIFNKVH</sequence>
<evidence type="ECO:0000313" key="1">
    <source>
        <dbReference type="EMBL" id="ARY90511.1"/>
    </source>
</evidence>
<protein>
    <submittedName>
        <fullName evidence="1">Uncharacterized protein</fullName>
    </submittedName>
</protein>